<dbReference type="SUPFAM" id="SSF56300">
    <property type="entry name" value="Metallo-dependent phosphatases"/>
    <property type="match status" value="1"/>
</dbReference>
<dbReference type="Gene3D" id="3.60.21.10">
    <property type="match status" value="1"/>
</dbReference>
<dbReference type="GeneID" id="93725360"/>
<dbReference type="NCBIfam" id="TIGR03729">
    <property type="entry name" value="acc_ester"/>
    <property type="match status" value="1"/>
</dbReference>
<dbReference type="EMBL" id="RQTE01000179">
    <property type="protein sequence ID" value="RZI01254.1"/>
    <property type="molecule type" value="Genomic_DNA"/>
</dbReference>
<dbReference type="InterPro" id="IPR004843">
    <property type="entry name" value="Calcineurin-like_PHP"/>
</dbReference>
<evidence type="ECO:0000313" key="5">
    <source>
        <dbReference type="Proteomes" id="UP000595942"/>
    </source>
</evidence>
<evidence type="ECO:0000313" key="4">
    <source>
        <dbReference type="Proteomes" id="UP000293854"/>
    </source>
</evidence>
<dbReference type="RefSeq" id="WP_047132074.1">
    <property type="nucleotide sequence ID" value="NZ_CP015114.1"/>
</dbReference>
<dbReference type="EMBL" id="CP068073">
    <property type="protein sequence ID" value="QQS82268.1"/>
    <property type="molecule type" value="Genomic_DNA"/>
</dbReference>
<gene>
    <name evidence="3" type="ORF">EIG99_09325</name>
    <name evidence="2" type="ORF">I6J05_10185</name>
</gene>
<feature type="domain" description="Calcineurin-like phosphoesterase" evidence="1">
    <location>
        <begin position="1"/>
        <end position="227"/>
    </location>
</feature>
<dbReference type="AlphaFoldDB" id="A0A143PCB9"/>
<dbReference type="GO" id="GO:0016787">
    <property type="term" value="F:hydrolase activity"/>
    <property type="evidence" value="ECO:0007669"/>
    <property type="project" value="UniProtKB-KW"/>
</dbReference>
<dbReference type="InterPro" id="IPR022302">
    <property type="entry name" value="Phosphoesterase_putative"/>
</dbReference>
<reference evidence="2 5" key="2">
    <citation type="submission" date="2021-01" db="EMBL/GenBank/DDBJ databases">
        <title>FDA dAtabase for Regulatory Grade micrObial Sequences (FDA-ARGOS): Supporting development and validation of Infectious Disease Dx tests.</title>
        <authorList>
            <person name="Sproer C."/>
            <person name="Gronow S."/>
            <person name="Severitt S."/>
            <person name="Schroder I."/>
            <person name="Tallon L."/>
            <person name="Sadzewicz L."/>
            <person name="Zhao X."/>
            <person name="Boylan J."/>
            <person name="Ott S."/>
            <person name="Bowen H."/>
            <person name="Vavikolanu K."/>
            <person name="Mehta A."/>
            <person name="Aluvathingal J."/>
            <person name="Nadendla S."/>
            <person name="Lowell S."/>
            <person name="Myers T."/>
            <person name="Yan Y."/>
            <person name="Sichtig H."/>
        </authorList>
    </citation>
    <scope>NUCLEOTIDE SEQUENCE [LARGE SCALE GENOMIC DNA]</scope>
    <source>
        <strain evidence="2 5">FDAARGOS_1148</strain>
    </source>
</reference>
<evidence type="ECO:0000313" key="2">
    <source>
        <dbReference type="EMBL" id="QQS82268.1"/>
    </source>
</evidence>
<reference evidence="3 4" key="1">
    <citation type="submission" date="2018-11" db="EMBL/GenBank/DDBJ databases">
        <title>Genomic profiling of Staphylococcus species from a Poultry farm system in KwaZulu-Natal, South Africa.</title>
        <authorList>
            <person name="Amoako D.G."/>
            <person name="Somboro A.M."/>
            <person name="Abia A.L.K."/>
            <person name="Bester L.A."/>
            <person name="Essack S.Y."/>
        </authorList>
    </citation>
    <scope>NUCLEOTIDE SEQUENCE [LARGE SCALE GENOMIC DNA]</scope>
    <source>
        <strain evidence="3 4">SA11</strain>
    </source>
</reference>
<keyword evidence="3" id="KW-0378">Hydrolase</keyword>
<accession>A0A143PCB9</accession>
<dbReference type="Proteomes" id="UP000595942">
    <property type="component" value="Chromosome"/>
</dbReference>
<dbReference type="InterPro" id="IPR029052">
    <property type="entry name" value="Metallo-depent_PP-like"/>
</dbReference>
<dbReference type="KEGG" id="scv:A4G25_08335"/>
<dbReference type="Pfam" id="PF00149">
    <property type="entry name" value="Metallophos"/>
    <property type="match status" value="1"/>
</dbReference>
<name>A0A143PCB9_9STAP</name>
<dbReference type="Proteomes" id="UP000293854">
    <property type="component" value="Unassembled WGS sequence"/>
</dbReference>
<dbReference type="OrthoDB" id="113290at2"/>
<dbReference type="PANTHER" id="PTHR36492:SF2">
    <property type="entry name" value="[ACYL-CARRIER-PROTEIN] PHOSPHODIESTERASE PPTH"/>
    <property type="match status" value="1"/>
</dbReference>
<evidence type="ECO:0000259" key="1">
    <source>
        <dbReference type="Pfam" id="PF00149"/>
    </source>
</evidence>
<evidence type="ECO:0000313" key="3">
    <source>
        <dbReference type="EMBL" id="RZI01254.1"/>
    </source>
</evidence>
<proteinExistence type="predicted"/>
<dbReference type="PANTHER" id="PTHR36492">
    <property type="match status" value="1"/>
</dbReference>
<dbReference type="InterPro" id="IPR052963">
    <property type="entry name" value="Pantetheine_PDE"/>
</dbReference>
<protein>
    <submittedName>
        <fullName evidence="2">Metallophosphoesterase</fullName>
    </submittedName>
    <submittedName>
        <fullName evidence="3">Phosphohydrolase</fullName>
    </submittedName>
</protein>
<keyword evidence="5" id="KW-1185">Reference proteome</keyword>
<sequence length="269" mass="31725">MKIGTISDLHIDRPSNYTETEYAETLASLAEDQHLDILIVAGDISNDYRKSYQFVQEMKRRTNKEVFFIPGNHDYWNVDEKSTHEIHEFFMKQPECLMGHPYVINEEWAIVGNSGWYDYTFASSEYTTERLERRRFKGATWQDKVHVDWGMSDIEVSREAAVMSEKDLQKVEDKKIILVTHVVTDSSFSVPMPHRIFNYFNAFIGTSDFQPLYQKYNIKYSLMGHVHFRGEIEKNGIEFACVSLGYFREWRTKNIYHEMSHALNIIEID</sequence>
<organism evidence="3 4">
    <name type="scientific">Staphylococcus condimenti</name>
    <dbReference type="NCBI Taxonomy" id="70255"/>
    <lineage>
        <taxon>Bacteria</taxon>
        <taxon>Bacillati</taxon>
        <taxon>Bacillota</taxon>
        <taxon>Bacilli</taxon>
        <taxon>Bacillales</taxon>
        <taxon>Staphylococcaceae</taxon>
        <taxon>Staphylococcus</taxon>
    </lineage>
</organism>